<protein>
    <submittedName>
        <fullName evidence="1">Uncharacterized protein</fullName>
    </submittedName>
</protein>
<accession>A0A1Y2MJI4</accession>
<dbReference type="EMBL" id="MIGB01000055">
    <property type="protein sequence ID" value="OSY35211.1"/>
    <property type="molecule type" value="Genomic_DNA"/>
</dbReference>
<evidence type="ECO:0000313" key="2">
    <source>
        <dbReference type="Proteomes" id="UP000194360"/>
    </source>
</evidence>
<comment type="caution">
    <text evidence="1">The sequence shown here is derived from an EMBL/GenBank/DDBJ whole genome shotgun (WGS) entry which is preliminary data.</text>
</comment>
<name>A0A1Y2MJI4_PSEAH</name>
<dbReference type="Proteomes" id="UP000194360">
    <property type="component" value="Unassembled WGS sequence"/>
</dbReference>
<proteinExistence type="predicted"/>
<keyword evidence="2" id="KW-1185">Reference proteome</keyword>
<dbReference type="AlphaFoldDB" id="A0A1Y2MJI4"/>
<organism evidence="1 2">
    <name type="scientific">Pseudonocardia autotrophica</name>
    <name type="common">Amycolata autotrophica</name>
    <name type="synonym">Nocardia autotrophica</name>
    <dbReference type="NCBI Taxonomy" id="2074"/>
    <lineage>
        <taxon>Bacteria</taxon>
        <taxon>Bacillati</taxon>
        <taxon>Actinomycetota</taxon>
        <taxon>Actinomycetes</taxon>
        <taxon>Pseudonocardiales</taxon>
        <taxon>Pseudonocardiaceae</taxon>
        <taxon>Pseudonocardia</taxon>
    </lineage>
</organism>
<evidence type="ECO:0000313" key="1">
    <source>
        <dbReference type="EMBL" id="OSY35211.1"/>
    </source>
</evidence>
<reference evidence="1 2" key="1">
    <citation type="submission" date="2016-09" db="EMBL/GenBank/DDBJ databases">
        <title>Pseudonocardia autotrophica DSM535, a candidate organism with high potential of specific P450 cytochromes.</title>
        <authorList>
            <person name="Grumaz C."/>
            <person name="Vainshtein Y."/>
            <person name="Kirstahler P."/>
            <person name="Sohn K."/>
        </authorList>
    </citation>
    <scope>NUCLEOTIDE SEQUENCE [LARGE SCALE GENOMIC DNA]</scope>
    <source>
        <strain evidence="1 2">DSM 535</strain>
    </source>
</reference>
<sequence length="86" mass="9335">MLRPVAENVDWTACGDAADWGTARGQAVDALRGLIVGEGRVQEYRIEVDAVPGIVWPGLDDTGRVELAGIDDVIPVDRDQSHPWLL</sequence>
<gene>
    <name evidence="1" type="ORF">BG845_06185</name>
</gene>